<keyword evidence="4" id="KW-1185">Reference proteome</keyword>
<dbReference type="AlphaFoldDB" id="A0A9N8DBD1"/>
<dbReference type="Proteomes" id="UP001153069">
    <property type="component" value="Unassembled WGS sequence"/>
</dbReference>
<evidence type="ECO:0000256" key="1">
    <source>
        <dbReference type="SAM" id="SignalP"/>
    </source>
</evidence>
<evidence type="ECO:0000259" key="2">
    <source>
        <dbReference type="Pfam" id="PF18087"/>
    </source>
</evidence>
<evidence type="ECO:0000313" key="4">
    <source>
        <dbReference type="Proteomes" id="UP001153069"/>
    </source>
</evidence>
<organism evidence="3 4">
    <name type="scientific">Seminavis robusta</name>
    <dbReference type="NCBI Taxonomy" id="568900"/>
    <lineage>
        <taxon>Eukaryota</taxon>
        <taxon>Sar</taxon>
        <taxon>Stramenopiles</taxon>
        <taxon>Ochrophyta</taxon>
        <taxon>Bacillariophyta</taxon>
        <taxon>Bacillariophyceae</taxon>
        <taxon>Bacillariophycidae</taxon>
        <taxon>Naviculales</taxon>
        <taxon>Naviculaceae</taxon>
        <taxon>Seminavis</taxon>
    </lineage>
</organism>
<protein>
    <recommendedName>
        <fullName evidence="2">Rubisco accumulation factor 1 C-terminal domain-containing protein</fullName>
    </recommendedName>
</protein>
<dbReference type="Pfam" id="PF18087">
    <property type="entry name" value="RuBisCo_chap_C"/>
    <property type="match status" value="1"/>
</dbReference>
<feature type="domain" description="Rubisco accumulation factor 1 C-terminal" evidence="2">
    <location>
        <begin position="57"/>
        <end position="204"/>
    </location>
</feature>
<dbReference type="OrthoDB" id="194277at2759"/>
<dbReference type="InterPro" id="IPR040858">
    <property type="entry name" value="Raf1_C"/>
</dbReference>
<evidence type="ECO:0000313" key="3">
    <source>
        <dbReference type="EMBL" id="CAB9497639.1"/>
    </source>
</evidence>
<reference evidence="3" key="1">
    <citation type="submission" date="2020-06" db="EMBL/GenBank/DDBJ databases">
        <authorList>
            <consortium name="Plant Systems Biology data submission"/>
        </authorList>
    </citation>
    <scope>NUCLEOTIDE SEQUENCE</scope>
    <source>
        <strain evidence="3">D6</strain>
    </source>
</reference>
<sequence>MASKIGCLLAFTALLKASLAWGPVPATSSRIRRVRCQLGATDLAMSANLHGQNSCFLPLKQLDQDYFAPRIIQIAGAYPGLTREEFFAVTSEPAPDVGQWSYDFSDPDGPQMGTVAVEGSPQVHDCEDPVVLIAEHPSLGVPLPDELENPVDLVVVVDRALKNFAERKFLVLDIPGQEGVHIGAYPTKSDLPSDATILGQVELVQIPWLPSMKPTKSGFMEVDEYF</sequence>
<dbReference type="EMBL" id="CAICTM010000023">
    <property type="protein sequence ID" value="CAB9497639.1"/>
    <property type="molecule type" value="Genomic_DNA"/>
</dbReference>
<gene>
    <name evidence="3" type="ORF">SEMRO_23_G015830.1</name>
</gene>
<comment type="caution">
    <text evidence="3">The sequence shown here is derived from an EMBL/GenBank/DDBJ whole genome shotgun (WGS) entry which is preliminary data.</text>
</comment>
<feature type="chain" id="PRO_5040417252" description="Rubisco accumulation factor 1 C-terminal domain-containing protein" evidence="1">
    <location>
        <begin position="21"/>
        <end position="226"/>
    </location>
</feature>
<accession>A0A9N8DBD1</accession>
<name>A0A9N8DBD1_9STRA</name>
<feature type="signal peptide" evidence="1">
    <location>
        <begin position="1"/>
        <end position="20"/>
    </location>
</feature>
<keyword evidence="1" id="KW-0732">Signal</keyword>
<proteinExistence type="predicted"/>